<evidence type="ECO:0000313" key="9">
    <source>
        <dbReference type="EMBL" id="TKR25434.1"/>
    </source>
</evidence>
<evidence type="ECO:0000256" key="3">
    <source>
        <dbReference type="ARBA" id="ARBA00022737"/>
    </source>
</evidence>
<evidence type="ECO:0000256" key="6">
    <source>
        <dbReference type="SAM" id="MobiDB-lite"/>
    </source>
</evidence>
<evidence type="ECO:0000256" key="7">
    <source>
        <dbReference type="SAM" id="Phobius"/>
    </source>
</evidence>
<reference evidence="9 10" key="1">
    <citation type="submission" date="2019-04" db="EMBL/GenBank/DDBJ databases">
        <title>Natronomonas sp. F20-122 a newhaloarchaeon isolated from a saline saltern of Isla Bacuta, Huelva, Spain.</title>
        <authorList>
            <person name="Duran-Viseras A."/>
            <person name="Sanchez-Porro C."/>
            <person name="Ventosa A."/>
        </authorList>
    </citation>
    <scope>NUCLEOTIDE SEQUENCE [LARGE SCALE GENOMIC DNA]</scope>
    <source>
        <strain evidence="9 10">F20-122</strain>
    </source>
</reference>
<feature type="region of interest" description="Disordered" evidence="6">
    <location>
        <begin position="460"/>
        <end position="490"/>
    </location>
</feature>
<gene>
    <name evidence="9" type="ORF">DM868_08390</name>
</gene>
<dbReference type="CDD" id="cd00146">
    <property type="entry name" value="PKD"/>
    <property type="match status" value="2"/>
</dbReference>
<protein>
    <submittedName>
        <fullName evidence="9">PKD domain-containing protein</fullName>
    </submittedName>
</protein>
<keyword evidence="4 7" id="KW-1133">Transmembrane helix</keyword>
<evidence type="ECO:0000256" key="4">
    <source>
        <dbReference type="ARBA" id="ARBA00022989"/>
    </source>
</evidence>
<dbReference type="Proteomes" id="UP000308037">
    <property type="component" value="Unassembled WGS sequence"/>
</dbReference>
<evidence type="ECO:0000259" key="8">
    <source>
        <dbReference type="PROSITE" id="PS50093"/>
    </source>
</evidence>
<keyword evidence="2 7" id="KW-0812">Transmembrane</keyword>
<dbReference type="EMBL" id="QKNX01000003">
    <property type="protein sequence ID" value="TKR25434.1"/>
    <property type="molecule type" value="Genomic_DNA"/>
</dbReference>
<dbReference type="PANTHER" id="PTHR46730:SF4">
    <property type="entry name" value="POLYCYSTIC KIDNEY DISEASE PROTEIN 1-LIKE 1"/>
    <property type="match status" value="1"/>
</dbReference>
<dbReference type="InterPro" id="IPR013229">
    <property type="entry name" value="PEGA"/>
</dbReference>
<dbReference type="PROSITE" id="PS50093">
    <property type="entry name" value="PKD"/>
    <property type="match status" value="2"/>
</dbReference>
<evidence type="ECO:0000256" key="5">
    <source>
        <dbReference type="ARBA" id="ARBA00023136"/>
    </source>
</evidence>
<feature type="region of interest" description="Disordered" evidence="6">
    <location>
        <begin position="188"/>
        <end position="213"/>
    </location>
</feature>
<dbReference type="Pfam" id="PF18911">
    <property type="entry name" value="PKD_4"/>
    <property type="match status" value="3"/>
</dbReference>
<evidence type="ECO:0000313" key="10">
    <source>
        <dbReference type="Proteomes" id="UP000308037"/>
    </source>
</evidence>
<dbReference type="InterPro" id="IPR022409">
    <property type="entry name" value="PKD/Chitinase_dom"/>
</dbReference>
<evidence type="ECO:0000256" key="1">
    <source>
        <dbReference type="ARBA" id="ARBA00004141"/>
    </source>
</evidence>
<feature type="compositionally biased region" description="Low complexity" evidence="6">
    <location>
        <begin position="466"/>
        <end position="488"/>
    </location>
</feature>
<feature type="transmembrane region" description="Helical" evidence="7">
    <location>
        <begin position="42"/>
        <end position="60"/>
    </location>
</feature>
<dbReference type="InterPro" id="IPR000601">
    <property type="entry name" value="PKD_dom"/>
</dbReference>
<dbReference type="GO" id="GO:0006816">
    <property type="term" value="P:calcium ion transport"/>
    <property type="evidence" value="ECO:0007669"/>
    <property type="project" value="TreeGrafter"/>
</dbReference>
<proteinExistence type="predicted"/>
<dbReference type="PANTHER" id="PTHR46730">
    <property type="entry name" value="POLYCYSTIN-1"/>
    <property type="match status" value="1"/>
</dbReference>
<name>A0A4U5J9K6_9EURY</name>
<dbReference type="GO" id="GO:0005886">
    <property type="term" value="C:plasma membrane"/>
    <property type="evidence" value="ECO:0007669"/>
    <property type="project" value="TreeGrafter"/>
</dbReference>
<sequence length="830" mass="89132">MRTRFSVHRGFRRDDTAVRYPIELYHREINTFLIFDNSMKHLFHTTLTILFAAMVVFAAVPSMGATTPAPPPADQQPSPEIRPSVDMSGALSPMTNVEFKTEGSGAVDELVVVERVDRDGDGYASGFQLKVVSDTRPKDPKENGQAGRSTAKLFSVLIGGPFKKLHNFFTKEASDEFFTPGQVMSATTTDGTRDVGTYRPVGPKRYFGPGEKTDETPLYVGTAREDKVWSHESHAVEMSRFLGPDEGRTTIEHIRLEACWDPEARGSLTGKDFDACLQPTDIPDEGFAAILDSLYGTPPFIFTPEKPLKVESPEQDQTETMTVTSNVDGAVVTIDRERVGTTPWTGEVPTDVGRDGPVRVTVADRGYLPETRRMAEPRDIDTRLTKIEQPITVRTATPGATVFVDGEVVGVTPWSGERWVEGSYDVFVSADGKAPRQFTGVRAGDTISTELVNDSLITSITEPSLDDTSPSGSTDTSTETTGDNSSESELMVTNTDLTAAALEADLRQIRDVELIASRFEASETTVGVREPVTLTAGQSHSLLGSITAYEWSFGDGSTTGRLSTSSRTHAYASPGTYTVELTVRDGNGNTDTSTKTITVEDTSPQAVFAPSTFDARTGESVSFDARGSTDAEGPISSYRWTFGDGSSATGPTQTHAYASGGIYTVRLTVTDDGGNTAVREKIVTVTVPNAQPIAAFTSSVDREAGTVTLDASASNDDDGTITQYVWFFENGTVMTGERVTYDAPATDSRDVELLVIDDVGSSATVTEPVENAAEGRTKTTPTTTAAAPSTTDDTPGEQTSTATAPPTEESDEGILDMLGKLLRELTDALG</sequence>
<comment type="caution">
    <text evidence="9">The sequence shown here is derived from an EMBL/GenBank/DDBJ whole genome shotgun (WGS) entry which is preliminary data.</text>
</comment>
<dbReference type="Pfam" id="PF08308">
    <property type="entry name" value="PEGA"/>
    <property type="match status" value="1"/>
</dbReference>
<feature type="compositionally biased region" description="Low complexity" evidence="6">
    <location>
        <begin position="778"/>
        <end position="793"/>
    </location>
</feature>
<dbReference type="Gene3D" id="2.60.40.10">
    <property type="entry name" value="Immunoglobulins"/>
    <property type="match status" value="3"/>
</dbReference>
<keyword evidence="5 7" id="KW-0472">Membrane</keyword>
<feature type="domain" description="PKD" evidence="8">
    <location>
        <begin position="604"/>
        <end position="692"/>
    </location>
</feature>
<keyword evidence="3" id="KW-0677">Repeat</keyword>
<dbReference type="SUPFAM" id="SSF49299">
    <property type="entry name" value="PKD domain"/>
    <property type="match status" value="3"/>
</dbReference>
<comment type="subcellular location">
    <subcellularLocation>
        <location evidence="1">Membrane</location>
        <topology evidence="1">Multi-pass membrane protein</topology>
    </subcellularLocation>
</comment>
<feature type="domain" description="PKD" evidence="8">
    <location>
        <begin position="544"/>
        <end position="600"/>
    </location>
</feature>
<dbReference type="AlphaFoldDB" id="A0A4U5J9K6"/>
<keyword evidence="10" id="KW-1185">Reference proteome</keyword>
<dbReference type="SMART" id="SM00089">
    <property type="entry name" value="PKD"/>
    <property type="match status" value="3"/>
</dbReference>
<dbReference type="GO" id="GO:0005261">
    <property type="term" value="F:monoatomic cation channel activity"/>
    <property type="evidence" value="ECO:0007669"/>
    <property type="project" value="TreeGrafter"/>
</dbReference>
<dbReference type="InterPro" id="IPR035986">
    <property type="entry name" value="PKD_dom_sf"/>
</dbReference>
<organism evidence="9 10">
    <name type="scientific">Natronomonas salsuginis</name>
    <dbReference type="NCBI Taxonomy" id="2217661"/>
    <lineage>
        <taxon>Archaea</taxon>
        <taxon>Methanobacteriati</taxon>
        <taxon>Methanobacteriota</taxon>
        <taxon>Stenosarchaea group</taxon>
        <taxon>Halobacteria</taxon>
        <taxon>Halobacteriales</taxon>
        <taxon>Natronomonadaceae</taxon>
        <taxon>Natronomonas</taxon>
    </lineage>
</organism>
<feature type="region of interest" description="Disordered" evidence="6">
    <location>
        <begin position="66"/>
        <end position="87"/>
    </location>
</feature>
<evidence type="ECO:0000256" key="2">
    <source>
        <dbReference type="ARBA" id="ARBA00022692"/>
    </source>
</evidence>
<dbReference type="InterPro" id="IPR013783">
    <property type="entry name" value="Ig-like_fold"/>
</dbReference>
<accession>A0A4U5J9K6</accession>
<feature type="region of interest" description="Disordered" evidence="6">
    <location>
        <begin position="765"/>
        <end position="813"/>
    </location>
</feature>